<evidence type="ECO:0000256" key="2">
    <source>
        <dbReference type="SAM" id="MobiDB-lite"/>
    </source>
</evidence>
<keyword evidence="1" id="KW-0446">Lipid-binding</keyword>
<comment type="pathway">
    <text evidence="1">Cofactor biosynthesis; ubiquinone biosynthesis.</text>
</comment>
<feature type="compositionally biased region" description="Acidic residues" evidence="2">
    <location>
        <begin position="86"/>
        <end position="97"/>
    </location>
</feature>
<keyword evidence="1" id="KW-0831">Ubiquinone biosynthesis</keyword>
<keyword evidence="1" id="KW-0496">Mitochondrion</keyword>
<dbReference type="AlphaFoldDB" id="B4DIV2"/>
<feature type="compositionally biased region" description="Polar residues" evidence="2">
    <location>
        <begin position="52"/>
        <end position="66"/>
    </location>
</feature>
<reference evidence="4" key="1">
    <citation type="submission" date="2007-10" db="EMBL/GenBank/DDBJ databases">
        <title>NEDO human cDNA sequencing project focused on splicing variants.</title>
        <authorList>
            <person name="Wakamatsu A."/>
            <person name="Yamamoto J."/>
            <person name="Kimura K."/>
            <person name="Ishii S."/>
            <person name="Watanabe K."/>
            <person name="Sugiyama A."/>
            <person name="Murakawa K."/>
            <person name="Kaida T."/>
            <person name="Tsuchiya K."/>
            <person name="Fukuzumi Y."/>
            <person name="Kumagai A."/>
            <person name="Oishi Y."/>
            <person name="Yamamoto S."/>
            <person name="Ono Y."/>
            <person name="Komori Y."/>
            <person name="Yamazaki M."/>
            <person name="Kisu Y."/>
            <person name="Nishikawa T."/>
            <person name="Sugano S."/>
            <person name="Nomura N."/>
            <person name="Isogai T."/>
        </authorList>
    </citation>
    <scope>NUCLEOTIDE SEQUENCE</scope>
    <source>
        <tissue evidence="4">Hippocampus</tissue>
    </source>
</reference>
<evidence type="ECO:0000256" key="1">
    <source>
        <dbReference type="RuleBase" id="RU366063"/>
    </source>
</evidence>
<organism evidence="4">
    <name type="scientific">Homo sapiens</name>
    <name type="common">Human</name>
    <dbReference type="NCBI Taxonomy" id="9606"/>
    <lineage>
        <taxon>Eukaryota</taxon>
        <taxon>Metazoa</taxon>
        <taxon>Chordata</taxon>
        <taxon>Craniata</taxon>
        <taxon>Vertebrata</taxon>
        <taxon>Euteleostomi</taxon>
        <taxon>Mammalia</taxon>
        <taxon>Eutheria</taxon>
        <taxon>Euarchontoglires</taxon>
        <taxon>Primates</taxon>
        <taxon>Haplorrhini</taxon>
        <taxon>Catarrhini</taxon>
        <taxon>Hominidae</taxon>
        <taxon>Homo</taxon>
    </lineage>
</organism>
<dbReference type="PANTHER" id="PTHR21427:SF19">
    <property type="entry name" value="UBIQUINONE BIOSYNTHESIS PROTEIN COQ9, MITOCHONDRIAL"/>
    <property type="match status" value="1"/>
</dbReference>
<dbReference type="GO" id="GO:0006744">
    <property type="term" value="P:ubiquinone biosynthetic process"/>
    <property type="evidence" value="ECO:0007669"/>
    <property type="project" value="UniProtKB-UniRule"/>
</dbReference>
<comment type="subcellular location">
    <subcellularLocation>
        <location evidence="1">Mitochondrion</location>
    </subcellularLocation>
</comment>
<evidence type="ECO:0000313" key="4">
    <source>
        <dbReference type="EMBL" id="BAG58614.1"/>
    </source>
</evidence>
<comment type="function">
    <text evidence="1">Membrane-associated protein that warps the membrane surface to access and bind aromatic isoprenes with high specificity, including ubiquinone (CoQ) isoprene intermediates and presents them directly to Coq7, therefore facilitating the Coq7-mediated hydroxylase step. Participates in the biosynthesis of coenzyme Q, also named ubiquinone, an essential lipid-soluble electron transporter for aerobic cellular respiration.</text>
</comment>
<dbReference type="EMBL" id="AK295793">
    <property type="protein sequence ID" value="BAG58614.1"/>
    <property type="molecule type" value="mRNA"/>
</dbReference>
<dbReference type="GO" id="GO:0008289">
    <property type="term" value="F:lipid binding"/>
    <property type="evidence" value="ECO:0007669"/>
    <property type="project" value="UniProtKB-UniRule"/>
</dbReference>
<dbReference type="GO" id="GO:0005739">
    <property type="term" value="C:mitochondrion"/>
    <property type="evidence" value="ECO:0007669"/>
    <property type="project" value="UniProtKB-SubCell"/>
</dbReference>
<dbReference type="Gene3D" id="1.10.357.10">
    <property type="entry name" value="Tetracycline Repressor, domain 2"/>
    <property type="match status" value="1"/>
</dbReference>
<feature type="region of interest" description="Disordered" evidence="2">
    <location>
        <begin position="44"/>
        <end position="98"/>
    </location>
</feature>
<dbReference type="UniPathway" id="UPA00232"/>
<dbReference type="InterPro" id="IPR012762">
    <property type="entry name" value="Ubiq_biosynth_COQ9"/>
</dbReference>
<name>B4DIV2_HUMAN</name>
<protein>
    <recommendedName>
        <fullName evidence="1">Ubiquinone biosynthesis protein</fullName>
    </recommendedName>
</protein>
<dbReference type="InterPro" id="IPR048674">
    <property type="entry name" value="COQ9_HTH"/>
</dbReference>
<dbReference type="PANTHER" id="PTHR21427">
    <property type="entry name" value="UBIQUINONE BIOSYNTHESIS PROTEIN COQ9, MITOCHONDRIAL"/>
    <property type="match status" value="1"/>
</dbReference>
<dbReference type="PeptideAtlas" id="B4DIV2"/>
<dbReference type="Pfam" id="PF21392">
    <property type="entry name" value="COQ9_N"/>
    <property type="match status" value="1"/>
</dbReference>
<feature type="domain" description="Ubiquinone biosynthesis protein COQ9 HTH" evidence="3">
    <location>
        <begin position="96"/>
        <end position="126"/>
    </location>
</feature>
<proteinExistence type="evidence at transcript level"/>
<keyword evidence="4" id="KW-0830">Ubiquinone</keyword>
<accession>B4DIV2</accession>
<evidence type="ECO:0000259" key="3">
    <source>
        <dbReference type="Pfam" id="PF21392"/>
    </source>
</evidence>
<sequence>MAAAAVSGALGRAGWRLLQLRCLPVARCRQALVPRAFHASAVGLRSSDEQKQQPPNSFSQQHSETQGAEKPDPESSHSPPRYTDQGGEEEEDYESEEQLQHRILTAALEFVPAHGWTAEAIAEGAQSLGLSSAAASMFGKDGSELILHFVTQCNTRLTRVLEEEQKLVQLGQAEKRKTDQFLRDAVETRLRMLIPYIEHWPRVPSLYPGPRATIILIFIILSTFHSDDFVHCSELSFSISINPTILSTLGKAGFQTWTYQRE</sequence>
<comment type="similarity">
    <text evidence="1">Belongs to the COQ9 family.</text>
</comment>